<dbReference type="Proteomes" id="UP000664167">
    <property type="component" value="Unassembled WGS sequence"/>
</dbReference>
<dbReference type="AlphaFoldDB" id="A0A939FGV8"/>
<keyword evidence="2" id="KW-1185">Reference proteome</keyword>
<protein>
    <submittedName>
        <fullName evidence="1">Uncharacterized protein</fullName>
    </submittedName>
</protein>
<dbReference type="EMBL" id="JAFLRJ010001640">
    <property type="protein sequence ID" value="MBO0518428.1"/>
    <property type="molecule type" value="Genomic_DNA"/>
</dbReference>
<feature type="non-terminal residue" evidence="1">
    <location>
        <position position="1"/>
    </location>
</feature>
<accession>A0A939FGV8</accession>
<evidence type="ECO:0000313" key="1">
    <source>
        <dbReference type="EMBL" id="MBO0518428.1"/>
    </source>
</evidence>
<organism evidence="1 2">
    <name type="scientific">Streptomyces beijiangensis</name>
    <dbReference type="NCBI Taxonomy" id="163361"/>
    <lineage>
        <taxon>Bacteria</taxon>
        <taxon>Bacillati</taxon>
        <taxon>Actinomycetota</taxon>
        <taxon>Actinomycetes</taxon>
        <taxon>Kitasatosporales</taxon>
        <taxon>Streptomycetaceae</taxon>
        <taxon>Streptomyces</taxon>
    </lineage>
</organism>
<proteinExistence type="predicted"/>
<dbReference type="Gene3D" id="3.30.420.40">
    <property type="match status" value="1"/>
</dbReference>
<reference evidence="1" key="1">
    <citation type="submission" date="2021-03" db="EMBL/GenBank/DDBJ databases">
        <title>Streptomyces poriferae sp. nov., a novel marine sponge-derived Actinobacteria species with anti-MRSA activity.</title>
        <authorList>
            <person name="Sandoval-Powers M."/>
            <person name="Kralova S."/>
            <person name="Nguyen G.-S."/>
            <person name="Fawwal D."/>
            <person name="Degnes K."/>
            <person name="Klinkenberg G."/>
            <person name="Sletta H."/>
            <person name="Wentzel A."/>
            <person name="Liles M.R."/>
        </authorList>
    </citation>
    <scope>NUCLEOTIDE SEQUENCE</scope>
    <source>
        <strain evidence="1">DSM 41794</strain>
    </source>
</reference>
<name>A0A939FGV8_9ACTN</name>
<comment type="caution">
    <text evidence="1">The sequence shown here is derived from an EMBL/GenBank/DDBJ whole genome shotgun (WGS) entry which is preliminary data.</text>
</comment>
<evidence type="ECO:0000313" key="2">
    <source>
        <dbReference type="Proteomes" id="UP000664167"/>
    </source>
</evidence>
<sequence>IDVKEVQVIPQSVGTVYNELLNNQGEINPEKEHYLEEEITVVDIGGGTILIDTLKNMNLATKTQFTTGIYTLYD</sequence>
<feature type="non-terminal residue" evidence="1">
    <location>
        <position position="74"/>
    </location>
</feature>
<gene>
    <name evidence="1" type="ORF">J0695_43015</name>
</gene>